<evidence type="ECO:0000313" key="3">
    <source>
        <dbReference type="Proteomes" id="UP000274843"/>
    </source>
</evidence>
<sequence>MASTTWLSESSGLGPNRSVISSETSATGHTFAAAARKCTLSSGHFSR</sequence>
<reference evidence="2 3" key="1">
    <citation type="submission" date="2018-11" db="EMBL/GenBank/DDBJ databases">
        <title>Sequencing the genomes of 1000 actinobacteria strains.</title>
        <authorList>
            <person name="Klenk H.-P."/>
        </authorList>
    </citation>
    <scope>NUCLEOTIDE SEQUENCE [LARGE SCALE GENOMIC DNA]</scope>
    <source>
        <strain evidence="2 3">DSM 44348</strain>
    </source>
</reference>
<feature type="region of interest" description="Disordered" evidence="1">
    <location>
        <begin position="1"/>
        <end position="27"/>
    </location>
</feature>
<dbReference type="Proteomes" id="UP000274843">
    <property type="component" value="Unassembled WGS sequence"/>
</dbReference>
<keyword evidence="3" id="KW-1185">Reference proteome</keyword>
<evidence type="ECO:0000313" key="2">
    <source>
        <dbReference type="EMBL" id="ROS39002.1"/>
    </source>
</evidence>
<protein>
    <submittedName>
        <fullName evidence="2">Uncharacterized protein</fullName>
    </submittedName>
</protein>
<dbReference type="AlphaFoldDB" id="A0A3N2GQW9"/>
<dbReference type="EMBL" id="RKHY01000001">
    <property type="protein sequence ID" value="ROS39002.1"/>
    <property type="molecule type" value="Genomic_DNA"/>
</dbReference>
<accession>A0A3N2GQW9</accession>
<gene>
    <name evidence="2" type="ORF">EDD35_1295</name>
</gene>
<comment type="caution">
    <text evidence="2">The sequence shown here is derived from an EMBL/GenBank/DDBJ whole genome shotgun (WGS) entry which is preliminary data.</text>
</comment>
<proteinExistence type="predicted"/>
<name>A0A3N2GQW9_9PSEU</name>
<evidence type="ECO:0000256" key="1">
    <source>
        <dbReference type="SAM" id="MobiDB-lite"/>
    </source>
</evidence>
<organism evidence="2 3">
    <name type="scientific">Amycolatopsis thermoflava</name>
    <dbReference type="NCBI Taxonomy" id="84480"/>
    <lineage>
        <taxon>Bacteria</taxon>
        <taxon>Bacillati</taxon>
        <taxon>Actinomycetota</taxon>
        <taxon>Actinomycetes</taxon>
        <taxon>Pseudonocardiales</taxon>
        <taxon>Pseudonocardiaceae</taxon>
        <taxon>Amycolatopsis</taxon>
        <taxon>Amycolatopsis methanolica group</taxon>
    </lineage>
</organism>